<protein>
    <submittedName>
        <fullName evidence="9">Nephrin-like isoform X1</fullName>
    </submittedName>
</protein>
<dbReference type="InterPro" id="IPR036116">
    <property type="entry name" value="FN3_sf"/>
</dbReference>
<dbReference type="InterPro" id="IPR036179">
    <property type="entry name" value="Ig-like_dom_sf"/>
</dbReference>
<dbReference type="PROSITE" id="PS50835">
    <property type="entry name" value="IG_LIKE"/>
    <property type="match status" value="5"/>
</dbReference>
<dbReference type="SUPFAM" id="SSF48726">
    <property type="entry name" value="Immunoglobulin"/>
    <property type="match status" value="5"/>
</dbReference>
<dbReference type="CDD" id="cd00096">
    <property type="entry name" value="Ig"/>
    <property type="match status" value="1"/>
</dbReference>
<keyword evidence="5" id="KW-0812">Transmembrane</keyword>
<feature type="domain" description="Ig-like" evidence="7">
    <location>
        <begin position="445"/>
        <end position="518"/>
    </location>
</feature>
<dbReference type="RefSeq" id="XP_022251712.1">
    <property type="nucleotide sequence ID" value="XM_022396004.1"/>
</dbReference>
<evidence type="ECO:0000256" key="6">
    <source>
        <dbReference type="SAM" id="SignalP"/>
    </source>
</evidence>
<gene>
    <name evidence="9" type="primary">LOC106467809</name>
</gene>
<keyword evidence="6" id="KW-0732">Signal</keyword>
<evidence type="ECO:0000256" key="4">
    <source>
        <dbReference type="SAM" id="MobiDB-lite"/>
    </source>
</evidence>
<dbReference type="Gene3D" id="2.60.40.10">
    <property type="entry name" value="Immunoglobulins"/>
    <property type="match status" value="5"/>
</dbReference>
<feature type="domain" description="Ig-like" evidence="7">
    <location>
        <begin position="145"/>
        <end position="239"/>
    </location>
</feature>
<dbReference type="PANTHER" id="PTHR23278:SF19">
    <property type="entry name" value="OBSCURIN"/>
    <property type="match status" value="1"/>
</dbReference>
<feature type="domain" description="Ig-like" evidence="7">
    <location>
        <begin position="348"/>
        <end position="440"/>
    </location>
</feature>
<keyword evidence="5" id="KW-1133">Transmembrane helix</keyword>
<dbReference type="InterPro" id="IPR003599">
    <property type="entry name" value="Ig_sub"/>
</dbReference>
<dbReference type="SMART" id="SM00409">
    <property type="entry name" value="IG"/>
    <property type="match status" value="4"/>
</dbReference>
<evidence type="ECO:0000256" key="3">
    <source>
        <dbReference type="ARBA" id="ARBA00023157"/>
    </source>
</evidence>
<evidence type="ECO:0000256" key="5">
    <source>
        <dbReference type="SAM" id="Phobius"/>
    </source>
</evidence>
<feature type="transmembrane region" description="Helical" evidence="5">
    <location>
        <begin position="650"/>
        <end position="670"/>
    </location>
</feature>
<keyword evidence="2 5" id="KW-0472">Membrane</keyword>
<feature type="domain" description="Ig-like" evidence="7">
    <location>
        <begin position="7"/>
        <end position="140"/>
    </location>
</feature>
<organism evidence="8 9">
    <name type="scientific">Limulus polyphemus</name>
    <name type="common">Atlantic horseshoe crab</name>
    <dbReference type="NCBI Taxonomy" id="6850"/>
    <lineage>
        <taxon>Eukaryota</taxon>
        <taxon>Metazoa</taxon>
        <taxon>Ecdysozoa</taxon>
        <taxon>Arthropoda</taxon>
        <taxon>Chelicerata</taxon>
        <taxon>Merostomata</taxon>
        <taxon>Xiphosura</taxon>
        <taxon>Limulidae</taxon>
        <taxon>Limulus</taxon>
    </lineage>
</organism>
<comment type="subcellular location">
    <subcellularLocation>
        <location evidence="1">Membrane</location>
        <topology evidence="1">Single-pass membrane protein</topology>
    </subcellularLocation>
</comment>
<evidence type="ECO:0000256" key="2">
    <source>
        <dbReference type="ARBA" id="ARBA00023136"/>
    </source>
</evidence>
<sequence length="776" mass="87100">MGVFETPYTIVTTSILCALTSVICSCRAEEFGGQFTAVADGLALLPCNITIPRFQDAISLIMWYKGTSEVPIYTVDARKGTLRNALHLVADGLRPRAHFDITEHTPLLKIEPVRENDAGMYRCRVDFRWSRTMYQEARLNVVVPPRRIFILNMNEERVQGSIGPFQEGDTLALTCVVQGGNPMPTVTWWNDTDVVDDTFTVVNQDSIRNEFVIQNLRRENLFSEFTCQASNSNYTEPVTSTVILDMYLRPIAVEILSPKRPLAAGKSTQILCRSVGSRPAANIYWWKDRKKLTSSAIIAREGNYTISKLTFTPEMGDNGRYLSCLTENPLLHNTRMEQGWILNVRYVPEVTLKLGSNLQADTIVEGKDVYFECHVQANPWVDDIVWLHEGNPIRNKHNEGIIISNQSLVLQHIKITSRGKYQCIAYNSEGSGRSNEVEINLKFIPMCSDSREKDYRLARNESVTIPCVVDANPSDVEFYWNLNNSRELVDIHSFSVNGSRSELVYRPRGDNDYGVLLCWTRNTIGVQKEPCVFNIISVGRPRPLQNCVLFNISARGFSVRCKKGYDGGLTQRFHLEIYSSLKERVFSNMTQTISPTFLATNLPPSTSFTLVIYASNMKGKSVSVILTATTTPATQELKGDLNTPAISPTLAIIIGVVGTIVVLAIAILIFTRCHRRRNSTGQRKEGQKERQTPLHDCIDPNFSSKPKPDDLDSPTELSLGNGKIPRRRELSPYYGLPMEDSPIHNIKTTLQEGNRNLNYPLDTCGTVGWGTAMSSV</sequence>
<dbReference type="Pfam" id="PF08205">
    <property type="entry name" value="C2-set_2"/>
    <property type="match status" value="1"/>
</dbReference>
<dbReference type="PANTHER" id="PTHR23278">
    <property type="entry name" value="SIDESTEP PROTEIN"/>
    <property type="match status" value="1"/>
</dbReference>
<name>A0ABM1T756_LIMPO</name>
<dbReference type="SMART" id="SM00408">
    <property type="entry name" value="IGc2"/>
    <property type="match status" value="5"/>
</dbReference>
<feature type="domain" description="Ig-like" evidence="7">
    <location>
        <begin position="250"/>
        <end position="328"/>
    </location>
</feature>
<dbReference type="InterPro" id="IPR013162">
    <property type="entry name" value="CD80_C2-set"/>
</dbReference>
<dbReference type="GeneID" id="106467809"/>
<evidence type="ECO:0000259" key="7">
    <source>
        <dbReference type="PROSITE" id="PS50835"/>
    </source>
</evidence>
<dbReference type="Pfam" id="PF13895">
    <property type="entry name" value="Ig_2"/>
    <property type="match status" value="1"/>
</dbReference>
<dbReference type="InterPro" id="IPR013783">
    <property type="entry name" value="Ig-like_fold"/>
</dbReference>
<dbReference type="SUPFAM" id="SSF49265">
    <property type="entry name" value="Fibronectin type III"/>
    <property type="match status" value="1"/>
</dbReference>
<dbReference type="InterPro" id="IPR003598">
    <property type="entry name" value="Ig_sub2"/>
</dbReference>
<feature type="chain" id="PRO_5045742727" evidence="6">
    <location>
        <begin position="29"/>
        <end position="776"/>
    </location>
</feature>
<evidence type="ECO:0000313" key="8">
    <source>
        <dbReference type="Proteomes" id="UP000694941"/>
    </source>
</evidence>
<keyword evidence="8" id="KW-1185">Reference proteome</keyword>
<dbReference type="InterPro" id="IPR007110">
    <property type="entry name" value="Ig-like_dom"/>
</dbReference>
<reference evidence="9" key="1">
    <citation type="submission" date="2025-08" db="UniProtKB">
        <authorList>
            <consortium name="RefSeq"/>
        </authorList>
    </citation>
    <scope>IDENTIFICATION</scope>
    <source>
        <tissue evidence="9">Muscle</tissue>
    </source>
</reference>
<evidence type="ECO:0000313" key="9">
    <source>
        <dbReference type="RefSeq" id="XP_022251712.1"/>
    </source>
</evidence>
<dbReference type="Proteomes" id="UP000694941">
    <property type="component" value="Unplaced"/>
</dbReference>
<accession>A0ABM1T756</accession>
<feature type="region of interest" description="Disordered" evidence="4">
    <location>
        <begin position="678"/>
        <end position="728"/>
    </location>
</feature>
<evidence type="ECO:0000256" key="1">
    <source>
        <dbReference type="ARBA" id="ARBA00004167"/>
    </source>
</evidence>
<feature type="compositionally biased region" description="Basic and acidic residues" evidence="4">
    <location>
        <begin position="682"/>
        <end position="698"/>
    </location>
</feature>
<dbReference type="Pfam" id="PF13927">
    <property type="entry name" value="Ig_3"/>
    <property type="match status" value="1"/>
</dbReference>
<feature type="signal peptide" evidence="6">
    <location>
        <begin position="1"/>
        <end position="28"/>
    </location>
</feature>
<proteinExistence type="predicted"/>
<keyword evidence="3" id="KW-1015">Disulfide bond</keyword>